<feature type="compositionally biased region" description="Polar residues" evidence="13">
    <location>
        <begin position="268"/>
        <end position="294"/>
    </location>
</feature>
<dbReference type="OrthoDB" id="48943at2759"/>
<sequence>YVATGTNETKHIVAVKGAPETLESMYETVPENYIQAYRHLARQGARVLALGIREIGSLTYQEMRDRKREDFEQHLTFAGFVVISCPLKPDTKAMVKEITESSHKVVMITGDNPLTACHVAKVLRFTRKSMPVLILDEPQGDNKWVWKSANDDNEFNFLLSPNVEMMPFISEHEFCITGQAFMYLLNNHTQFLRCIIHHIKIFARMAPKQKERVINELKGLGYVTLMCGDGTNDVGALKHADVGVALLSHPYDASKAGEKRRKKEEGNKTNSSSDHLCQPISNSHTNSSSPLGSIKKSLTQHSARRTDLLSGARQRHNPMSSTTARRLEQMMKDLKEEEKVQVVRLGDASIAAPFTSKYTSIQSICHVIKQGRCTLVTTLQMFKILALNALVLAYSQSVLYLDGIKFSDTQATVQGLLLAACFLFISRSKPLKTLARQRPTPNIFNAYTLLTVSLQFAIHFGCLIYVVREAQAADPHEKVDLEAEFKPNLLNSAVYLMALALQVATFAVNYRGHPFMESLLENKPMLYSLLFSGFAVFMLASGISPELTEKFELVELPVGYRKALLSCIAADLLACFVIDRMLCFLLGDMRCT</sequence>
<dbReference type="AlphaFoldDB" id="A0A3P6T3B1"/>
<evidence type="ECO:0000256" key="8">
    <source>
        <dbReference type="ARBA" id="ARBA00022840"/>
    </source>
</evidence>
<accession>A0A3P6T3B1</accession>
<keyword evidence="8" id="KW-0067">ATP-binding</keyword>
<feature type="transmembrane region" description="Helical" evidence="14">
    <location>
        <begin position="524"/>
        <end position="543"/>
    </location>
</feature>
<evidence type="ECO:0008006" key="17">
    <source>
        <dbReference type="Google" id="ProtNLM"/>
    </source>
</evidence>
<dbReference type="GO" id="GO:0006874">
    <property type="term" value="P:intracellular calcium ion homeostasis"/>
    <property type="evidence" value="ECO:0007669"/>
    <property type="project" value="TreeGrafter"/>
</dbReference>
<keyword evidence="16" id="KW-1185">Reference proteome</keyword>
<dbReference type="Gene3D" id="3.40.50.1000">
    <property type="entry name" value="HAD superfamily/HAD-like"/>
    <property type="match status" value="1"/>
</dbReference>
<dbReference type="OMA" id="MIASCYA"/>
<dbReference type="Proteomes" id="UP000277928">
    <property type="component" value="Unassembled WGS sequence"/>
</dbReference>
<dbReference type="GO" id="GO:0005789">
    <property type="term" value="C:endoplasmic reticulum membrane"/>
    <property type="evidence" value="ECO:0007669"/>
    <property type="project" value="UniProtKB-SubCell"/>
</dbReference>
<feature type="region of interest" description="Disordered" evidence="13">
    <location>
        <begin position="253"/>
        <end position="294"/>
    </location>
</feature>
<dbReference type="GO" id="GO:0046872">
    <property type="term" value="F:metal ion binding"/>
    <property type="evidence" value="ECO:0007669"/>
    <property type="project" value="UniProtKB-KW"/>
</dbReference>
<evidence type="ECO:0000256" key="10">
    <source>
        <dbReference type="ARBA" id="ARBA00022967"/>
    </source>
</evidence>
<reference evidence="15 16" key="1">
    <citation type="submission" date="2018-08" db="EMBL/GenBank/DDBJ databases">
        <authorList>
            <person name="Laetsch R D."/>
            <person name="Stevens L."/>
            <person name="Kumar S."/>
            <person name="Blaxter L. M."/>
        </authorList>
    </citation>
    <scope>NUCLEOTIDE SEQUENCE [LARGE SCALE GENOMIC DNA]</scope>
</reference>
<keyword evidence="12 14" id="KW-0472">Membrane</keyword>
<dbReference type="InterPro" id="IPR001757">
    <property type="entry name" value="P_typ_ATPase"/>
</dbReference>
<keyword evidence="4 14" id="KW-0812">Transmembrane</keyword>
<protein>
    <recommendedName>
        <fullName evidence="17">Cation-transporting P-type ATPase C-terminal domain-containing protein</fullName>
    </recommendedName>
</protein>
<evidence type="ECO:0000313" key="16">
    <source>
        <dbReference type="Proteomes" id="UP000277928"/>
    </source>
</evidence>
<dbReference type="GO" id="GO:0005524">
    <property type="term" value="F:ATP binding"/>
    <property type="evidence" value="ECO:0007669"/>
    <property type="project" value="UniProtKB-KW"/>
</dbReference>
<dbReference type="NCBIfam" id="TIGR01494">
    <property type="entry name" value="ATPase_P-type"/>
    <property type="match status" value="1"/>
</dbReference>
<keyword evidence="6" id="KW-0547">Nucleotide-binding</keyword>
<dbReference type="FunFam" id="3.40.50.1000:FF:000056">
    <property type="entry name" value="Cation-transporting ATPase"/>
    <property type="match status" value="1"/>
</dbReference>
<dbReference type="GO" id="GO:0015662">
    <property type="term" value="F:P-type ion transporter activity"/>
    <property type="evidence" value="ECO:0007669"/>
    <property type="project" value="TreeGrafter"/>
</dbReference>
<dbReference type="SUPFAM" id="SSF81665">
    <property type="entry name" value="Calcium ATPase, transmembrane domain M"/>
    <property type="match status" value="1"/>
</dbReference>
<comment type="similarity">
    <text evidence="2">Belongs to the cation transport ATPase (P-type) (TC 3.A.3) family. Type V subfamily.</text>
</comment>
<dbReference type="SUPFAM" id="SSF56784">
    <property type="entry name" value="HAD-like"/>
    <property type="match status" value="1"/>
</dbReference>
<keyword evidence="10" id="KW-1278">Translocase</keyword>
<evidence type="ECO:0000256" key="14">
    <source>
        <dbReference type="SAM" id="Phobius"/>
    </source>
</evidence>
<evidence type="ECO:0000313" key="15">
    <source>
        <dbReference type="EMBL" id="VDK79517.1"/>
    </source>
</evidence>
<keyword evidence="11 14" id="KW-1133">Transmembrane helix</keyword>
<name>A0A3P6T3B1_LITSI</name>
<dbReference type="InterPro" id="IPR036412">
    <property type="entry name" value="HAD-like_sf"/>
</dbReference>
<evidence type="ECO:0000256" key="4">
    <source>
        <dbReference type="ARBA" id="ARBA00022692"/>
    </source>
</evidence>
<dbReference type="EMBL" id="UYRX01000296">
    <property type="protein sequence ID" value="VDK79517.1"/>
    <property type="molecule type" value="Genomic_DNA"/>
</dbReference>
<dbReference type="PRINTS" id="PR00119">
    <property type="entry name" value="CATATPASE"/>
</dbReference>
<dbReference type="PANTHER" id="PTHR45630">
    <property type="entry name" value="CATION-TRANSPORTING ATPASE-RELATED"/>
    <property type="match status" value="1"/>
</dbReference>
<dbReference type="InterPro" id="IPR006544">
    <property type="entry name" value="P-type_TPase_V"/>
</dbReference>
<evidence type="ECO:0000256" key="3">
    <source>
        <dbReference type="ARBA" id="ARBA00022448"/>
    </source>
</evidence>
<evidence type="ECO:0000256" key="13">
    <source>
        <dbReference type="SAM" id="MobiDB-lite"/>
    </source>
</evidence>
<dbReference type="GO" id="GO:0019829">
    <property type="term" value="F:ATPase-coupled monoatomic cation transmembrane transporter activity"/>
    <property type="evidence" value="ECO:0007669"/>
    <property type="project" value="TreeGrafter"/>
</dbReference>
<dbReference type="InterPro" id="IPR023214">
    <property type="entry name" value="HAD_sf"/>
</dbReference>
<dbReference type="InterPro" id="IPR023299">
    <property type="entry name" value="ATPase_P-typ_cyto_dom_N"/>
</dbReference>
<evidence type="ECO:0000256" key="12">
    <source>
        <dbReference type="ARBA" id="ARBA00023136"/>
    </source>
</evidence>
<keyword evidence="9" id="KW-0460">Magnesium</keyword>
<organism evidence="15 16">
    <name type="scientific">Litomosoides sigmodontis</name>
    <name type="common">Filarial nematode worm</name>
    <dbReference type="NCBI Taxonomy" id="42156"/>
    <lineage>
        <taxon>Eukaryota</taxon>
        <taxon>Metazoa</taxon>
        <taxon>Ecdysozoa</taxon>
        <taxon>Nematoda</taxon>
        <taxon>Chromadorea</taxon>
        <taxon>Rhabditida</taxon>
        <taxon>Spirurina</taxon>
        <taxon>Spiruromorpha</taxon>
        <taxon>Filarioidea</taxon>
        <taxon>Onchocercidae</taxon>
        <taxon>Litomosoides</taxon>
    </lineage>
</organism>
<dbReference type="Gene3D" id="3.40.1110.10">
    <property type="entry name" value="Calcium-transporting ATPase, cytoplasmic domain N"/>
    <property type="match status" value="1"/>
</dbReference>
<keyword evidence="7" id="KW-0256">Endoplasmic reticulum</keyword>
<keyword evidence="3" id="KW-0813">Transport</keyword>
<proteinExistence type="inferred from homology"/>
<gene>
    <name evidence="15" type="ORF">NLS_LOCUS4541</name>
</gene>
<feature type="transmembrane region" description="Helical" evidence="14">
    <location>
        <begin position="493"/>
        <end position="512"/>
    </location>
</feature>
<comment type="subcellular location">
    <subcellularLocation>
        <location evidence="1">Endoplasmic reticulum membrane</location>
        <topology evidence="1">Multi-pass membrane protein</topology>
    </subcellularLocation>
</comment>
<dbReference type="PANTHER" id="PTHR45630:SF7">
    <property type="entry name" value="ENDOPLASMIC RETICULUM TRANSMEMBRANE HELIX TRANSLOCASE"/>
    <property type="match status" value="1"/>
</dbReference>
<dbReference type="InterPro" id="IPR023298">
    <property type="entry name" value="ATPase_P-typ_TM_dom_sf"/>
</dbReference>
<feature type="non-terminal residue" evidence="15">
    <location>
        <position position="1"/>
    </location>
</feature>
<evidence type="ECO:0000256" key="6">
    <source>
        <dbReference type="ARBA" id="ARBA00022741"/>
    </source>
</evidence>
<evidence type="ECO:0000256" key="1">
    <source>
        <dbReference type="ARBA" id="ARBA00004477"/>
    </source>
</evidence>
<evidence type="ECO:0000256" key="2">
    <source>
        <dbReference type="ARBA" id="ARBA00006000"/>
    </source>
</evidence>
<keyword evidence="5" id="KW-0479">Metal-binding</keyword>
<evidence type="ECO:0000256" key="5">
    <source>
        <dbReference type="ARBA" id="ARBA00022723"/>
    </source>
</evidence>
<evidence type="ECO:0000256" key="7">
    <source>
        <dbReference type="ARBA" id="ARBA00022824"/>
    </source>
</evidence>
<evidence type="ECO:0000256" key="11">
    <source>
        <dbReference type="ARBA" id="ARBA00022989"/>
    </source>
</evidence>
<evidence type="ECO:0000256" key="9">
    <source>
        <dbReference type="ARBA" id="ARBA00022842"/>
    </source>
</evidence>
<dbReference type="GO" id="GO:0016887">
    <property type="term" value="F:ATP hydrolysis activity"/>
    <property type="evidence" value="ECO:0007669"/>
    <property type="project" value="InterPro"/>
</dbReference>
<feature type="transmembrane region" description="Helical" evidence="14">
    <location>
        <begin position="446"/>
        <end position="467"/>
    </location>
</feature>
<dbReference type="STRING" id="42156.A0A3P6T3B1"/>